<sequence length="177" mass="20829">LFFRSLSEFADEINIQLNPMWIITDFEKAEYGLVTTYGNDIHFSLMIWHLFALPFLPPNKIPAGFEILKANMPPEAISRLRYSTNTKLYGGLASHWNALVEEKHVSIYILINELQKEQQYVDVQVKRILHREPRPKLSKYYIEKERRIMAVFNNQENQLIIEYLCAIAYNLSSYLSL</sequence>
<feature type="non-terminal residue" evidence="1">
    <location>
        <position position="1"/>
    </location>
</feature>
<reference evidence="1" key="1">
    <citation type="submission" date="2021-06" db="EMBL/GenBank/DDBJ databases">
        <authorList>
            <person name="Kallberg Y."/>
            <person name="Tangrot J."/>
            <person name="Rosling A."/>
        </authorList>
    </citation>
    <scope>NUCLEOTIDE SEQUENCE</scope>
    <source>
        <strain evidence="1">28 12/20/2015</strain>
    </source>
</reference>
<evidence type="ECO:0000313" key="1">
    <source>
        <dbReference type="EMBL" id="CAG8699570.1"/>
    </source>
</evidence>
<name>A0ACA9PB75_9GLOM</name>
<comment type="caution">
    <text evidence="1">The sequence shown here is derived from an EMBL/GenBank/DDBJ whole genome shotgun (WGS) entry which is preliminary data.</text>
</comment>
<dbReference type="EMBL" id="CAJVPW010022983">
    <property type="protein sequence ID" value="CAG8699570.1"/>
    <property type="molecule type" value="Genomic_DNA"/>
</dbReference>
<gene>
    <name evidence="1" type="ORF">SPELUC_LOCUS11204</name>
</gene>
<organism evidence="1 2">
    <name type="scientific">Cetraspora pellucida</name>
    <dbReference type="NCBI Taxonomy" id="1433469"/>
    <lineage>
        <taxon>Eukaryota</taxon>
        <taxon>Fungi</taxon>
        <taxon>Fungi incertae sedis</taxon>
        <taxon>Mucoromycota</taxon>
        <taxon>Glomeromycotina</taxon>
        <taxon>Glomeromycetes</taxon>
        <taxon>Diversisporales</taxon>
        <taxon>Gigasporaceae</taxon>
        <taxon>Cetraspora</taxon>
    </lineage>
</organism>
<accession>A0ACA9PB75</accession>
<proteinExistence type="predicted"/>
<dbReference type="Proteomes" id="UP000789366">
    <property type="component" value="Unassembled WGS sequence"/>
</dbReference>
<evidence type="ECO:0000313" key="2">
    <source>
        <dbReference type="Proteomes" id="UP000789366"/>
    </source>
</evidence>
<protein>
    <submittedName>
        <fullName evidence="1">5788_t:CDS:1</fullName>
    </submittedName>
</protein>
<keyword evidence="2" id="KW-1185">Reference proteome</keyword>